<reference evidence="1" key="1">
    <citation type="submission" date="2020-04" db="EMBL/GenBank/DDBJ databases">
        <authorList>
            <person name="Zhang T."/>
        </authorList>
    </citation>
    <scope>NUCLEOTIDE SEQUENCE</scope>
    <source>
        <strain evidence="1">HKST-UBA13</strain>
    </source>
</reference>
<reference evidence="1" key="2">
    <citation type="journal article" date="2021" name="Microbiome">
        <title>Successional dynamics and alternative stable states in a saline activated sludge microbial community over 9 years.</title>
        <authorList>
            <person name="Wang Y."/>
            <person name="Ye J."/>
            <person name="Ju F."/>
            <person name="Liu L."/>
            <person name="Boyd J.A."/>
            <person name="Deng Y."/>
            <person name="Parks D.H."/>
            <person name="Jiang X."/>
            <person name="Yin X."/>
            <person name="Woodcroft B.J."/>
            <person name="Tyson G.W."/>
            <person name="Hugenholtz P."/>
            <person name="Polz M.F."/>
            <person name="Zhang T."/>
        </authorList>
    </citation>
    <scope>NUCLEOTIDE SEQUENCE</scope>
    <source>
        <strain evidence="1">HKST-UBA13</strain>
    </source>
</reference>
<organism evidence="1 2">
    <name type="scientific">Candidatus Dojkabacteria bacterium</name>
    <dbReference type="NCBI Taxonomy" id="2099670"/>
    <lineage>
        <taxon>Bacteria</taxon>
        <taxon>Candidatus Dojkabacteria</taxon>
    </lineage>
</organism>
<dbReference type="EMBL" id="JAGQLJ010000040">
    <property type="protein sequence ID" value="MCA9380993.1"/>
    <property type="molecule type" value="Genomic_DNA"/>
</dbReference>
<protein>
    <submittedName>
        <fullName evidence="1">Uncharacterized protein</fullName>
    </submittedName>
</protein>
<name>A0A955ICI0_9BACT</name>
<proteinExistence type="predicted"/>
<evidence type="ECO:0000313" key="1">
    <source>
        <dbReference type="EMBL" id="MCA9380993.1"/>
    </source>
</evidence>
<comment type="caution">
    <text evidence="1">The sequence shown here is derived from an EMBL/GenBank/DDBJ whole genome shotgun (WGS) entry which is preliminary data.</text>
</comment>
<evidence type="ECO:0000313" key="2">
    <source>
        <dbReference type="Proteomes" id="UP000775877"/>
    </source>
</evidence>
<accession>A0A955ICI0</accession>
<gene>
    <name evidence="1" type="ORF">KC678_01905</name>
</gene>
<dbReference type="AlphaFoldDB" id="A0A955ICI0"/>
<dbReference type="Proteomes" id="UP000775877">
    <property type="component" value="Unassembled WGS sequence"/>
</dbReference>
<sequence length="127" mass="14416">MESPGIYNSAESLIYTIVDQLCKPIRNHRGSSYFTLEDVLINISNICAINPKATTSGLQLVDLEFPYGEQYNIVFDLLNNQEKIIDVLNMLADSGQIIRLDSKDLPWEEPGSHLYTIDKNSQPQREL</sequence>